<dbReference type="RefSeq" id="WP_289585571.1">
    <property type="nucleotide sequence ID" value="NZ_JAUDDW010000001.1"/>
</dbReference>
<organism evidence="1 2">
    <name type="scientific">Limosilactobacillus pontis</name>
    <dbReference type="NCBI Taxonomy" id="35787"/>
    <lineage>
        <taxon>Bacteria</taxon>
        <taxon>Bacillati</taxon>
        <taxon>Bacillota</taxon>
        <taxon>Bacilli</taxon>
        <taxon>Lactobacillales</taxon>
        <taxon>Lactobacillaceae</taxon>
        <taxon>Limosilactobacillus</taxon>
    </lineage>
</organism>
<reference evidence="1 2" key="2">
    <citation type="submission" date="2023-06" db="EMBL/GenBank/DDBJ databases">
        <authorList>
            <person name="Zeman M."/>
            <person name="Kubasova T."/>
            <person name="Jahodarova E."/>
            <person name="Nykrynova M."/>
            <person name="Rychlik I."/>
        </authorList>
    </citation>
    <scope>NUCLEOTIDE SEQUENCE [LARGE SCALE GENOMIC DNA]</scope>
    <source>
        <strain evidence="1 2">161_Gplus</strain>
    </source>
</reference>
<evidence type="ECO:0000313" key="1">
    <source>
        <dbReference type="EMBL" id="MDM8265631.1"/>
    </source>
</evidence>
<accession>A0ABT7UV96</accession>
<protein>
    <submittedName>
        <fullName evidence="1">Uncharacterized protein</fullName>
    </submittedName>
</protein>
<evidence type="ECO:0000313" key="2">
    <source>
        <dbReference type="Proteomes" id="UP001529343"/>
    </source>
</evidence>
<keyword evidence="2" id="KW-1185">Reference proteome</keyword>
<reference evidence="2" key="1">
    <citation type="submission" date="2023-06" db="EMBL/GenBank/DDBJ databases">
        <title>Identification and characterization of horizontal gene transfer across gut microbiota members of farm animals based on homology search.</title>
        <authorList>
            <person name="Zeman M."/>
            <person name="Kubasova T."/>
            <person name="Jahodarova E."/>
            <person name="Nykrynova M."/>
            <person name="Rychlik I."/>
        </authorList>
    </citation>
    <scope>NUCLEOTIDE SEQUENCE [LARGE SCALE GENOMIC DNA]</scope>
    <source>
        <strain evidence="2">161_Gplus</strain>
    </source>
</reference>
<proteinExistence type="predicted"/>
<name>A0ABT7UV96_9LACO</name>
<dbReference type="Proteomes" id="UP001529343">
    <property type="component" value="Unassembled WGS sequence"/>
</dbReference>
<comment type="caution">
    <text evidence="1">The sequence shown here is derived from an EMBL/GenBank/DDBJ whole genome shotgun (WGS) entry which is preliminary data.</text>
</comment>
<dbReference type="EMBL" id="JAUDDW010000001">
    <property type="protein sequence ID" value="MDM8265631.1"/>
    <property type="molecule type" value="Genomic_DNA"/>
</dbReference>
<gene>
    <name evidence="1" type="ORF">QUW44_00380</name>
</gene>
<sequence>MDESTKSKILKNQIGQAIGKKLDSLVFLATYKDGDQDRAVVSTNGELTDHVQILIDLLNKQPQLALTLFAVLSALNDEED</sequence>